<keyword evidence="8" id="KW-1185">Reference proteome</keyword>
<gene>
    <name evidence="7" type="ORF">N803_05085</name>
</gene>
<dbReference type="STRING" id="1385521.N803_05085"/>
<protein>
    <submittedName>
        <fullName evidence="7">Pyridoxal-dependent decarboxylase</fullName>
    </submittedName>
</protein>
<evidence type="ECO:0000313" key="8">
    <source>
        <dbReference type="Proteomes" id="UP000030011"/>
    </source>
</evidence>
<dbReference type="Gene3D" id="3.40.640.10">
    <property type="entry name" value="Type I PLP-dependent aspartate aminotransferase-like (Major domain)"/>
    <property type="match status" value="1"/>
</dbReference>
<dbReference type="PANTHER" id="PTHR42735">
    <property type="match status" value="1"/>
</dbReference>
<dbReference type="InterPro" id="IPR015421">
    <property type="entry name" value="PyrdxlP-dep_Trfase_major"/>
</dbReference>
<dbReference type="GO" id="GO:0030170">
    <property type="term" value="F:pyridoxal phosphate binding"/>
    <property type="evidence" value="ECO:0007669"/>
    <property type="project" value="InterPro"/>
</dbReference>
<evidence type="ECO:0000256" key="1">
    <source>
        <dbReference type="ARBA" id="ARBA00001933"/>
    </source>
</evidence>
<name>A0A0A0JKR6_9MICO</name>
<evidence type="ECO:0000256" key="5">
    <source>
        <dbReference type="PIRSR" id="PIRSR602129-50"/>
    </source>
</evidence>
<dbReference type="OrthoDB" id="3401800at2"/>
<keyword evidence="2 5" id="KW-0663">Pyridoxal phosphate</keyword>
<comment type="cofactor">
    <cofactor evidence="1 5 6">
        <name>pyridoxal 5'-phosphate</name>
        <dbReference type="ChEBI" id="CHEBI:597326"/>
    </cofactor>
</comment>
<keyword evidence="3 6" id="KW-0456">Lyase</keyword>
<dbReference type="GO" id="GO:0004058">
    <property type="term" value="F:aromatic-L-amino-acid decarboxylase activity"/>
    <property type="evidence" value="ECO:0007669"/>
    <property type="project" value="UniProtKB-ARBA"/>
</dbReference>
<evidence type="ECO:0000256" key="6">
    <source>
        <dbReference type="RuleBase" id="RU000382"/>
    </source>
</evidence>
<comment type="caution">
    <text evidence="7">The sequence shown here is derived from an EMBL/GenBank/DDBJ whole genome shotgun (WGS) entry which is preliminary data.</text>
</comment>
<dbReference type="PANTHER" id="PTHR42735:SF6">
    <property type="entry name" value="SPHINGOSINE-1-PHOSPHATE LYASE 1"/>
    <property type="match status" value="1"/>
</dbReference>
<reference evidence="7 8" key="1">
    <citation type="submission" date="2013-08" db="EMBL/GenBank/DDBJ databases">
        <title>The genome sequence of Knoellia subterranea.</title>
        <authorList>
            <person name="Zhu W."/>
            <person name="Wang G."/>
        </authorList>
    </citation>
    <scope>NUCLEOTIDE SEQUENCE [LARGE SCALE GENOMIC DNA]</scope>
    <source>
        <strain evidence="7 8">KCTC 19937</strain>
    </source>
</reference>
<dbReference type="EMBL" id="AVPK01000013">
    <property type="protein sequence ID" value="KGN36241.1"/>
    <property type="molecule type" value="Genomic_DNA"/>
</dbReference>
<dbReference type="GO" id="GO:0019752">
    <property type="term" value="P:carboxylic acid metabolic process"/>
    <property type="evidence" value="ECO:0007669"/>
    <property type="project" value="InterPro"/>
</dbReference>
<evidence type="ECO:0000313" key="7">
    <source>
        <dbReference type="EMBL" id="KGN36241.1"/>
    </source>
</evidence>
<evidence type="ECO:0000256" key="4">
    <source>
        <dbReference type="ARBA" id="ARBA00038302"/>
    </source>
</evidence>
<accession>A0A0A0JKR6</accession>
<dbReference type="InterPro" id="IPR002129">
    <property type="entry name" value="PyrdxlP-dep_de-COase"/>
</dbReference>
<dbReference type="AlphaFoldDB" id="A0A0A0JKR6"/>
<dbReference type="Gene3D" id="3.90.1150.10">
    <property type="entry name" value="Aspartate Aminotransferase, domain 1"/>
    <property type="match status" value="1"/>
</dbReference>
<dbReference type="eggNOG" id="COG0076">
    <property type="taxonomic scope" value="Bacteria"/>
</dbReference>
<evidence type="ECO:0000256" key="2">
    <source>
        <dbReference type="ARBA" id="ARBA00022898"/>
    </source>
</evidence>
<feature type="modified residue" description="N6-(pyridoxal phosphate)lysine" evidence="5">
    <location>
        <position position="235"/>
    </location>
</feature>
<dbReference type="Proteomes" id="UP000030011">
    <property type="component" value="Unassembled WGS sequence"/>
</dbReference>
<organism evidence="7 8">
    <name type="scientific">Knoellia subterranea KCTC 19937</name>
    <dbReference type="NCBI Taxonomy" id="1385521"/>
    <lineage>
        <taxon>Bacteria</taxon>
        <taxon>Bacillati</taxon>
        <taxon>Actinomycetota</taxon>
        <taxon>Actinomycetes</taxon>
        <taxon>Micrococcales</taxon>
        <taxon>Intrasporangiaceae</taxon>
        <taxon>Knoellia</taxon>
    </lineage>
</organism>
<dbReference type="RefSeq" id="WP_035907100.1">
    <property type="nucleotide sequence ID" value="NZ_AVPK01000013.1"/>
</dbReference>
<dbReference type="InterPro" id="IPR050477">
    <property type="entry name" value="GrpII_AminoAcid_Decarb"/>
</dbReference>
<dbReference type="InterPro" id="IPR015424">
    <property type="entry name" value="PyrdxlP-dep_Trfase"/>
</dbReference>
<dbReference type="Pfam" id="PF00282">
    <property type="entry name" value="Pyridoxal_deC"/>
    <property type="match status" value="1"/>
</dbReference>
<sequence length="471" mass="49300">MSADEVLGRLRAYREHDAPTHGGRVLSYVYDHGLPELDDVAAQAIRLLQPVNGLDPTTFPSVALMESDIVAFGRAMLHGPDATGSVTSGGTESCLLAVKAARDLWVARGGVGRPRLVLSTSAHAAFHKAAHYFGLDVTVVPVDMETGRADSADVVAALGPDVALVVVSAPSYPHGVIDDVAVIAGAAADRDIPCHVDACVGGWVLPFWEEAGGEPLPQWDFRVRGVSSISADIHKYGYAPKGSSLLLFADSELDLARYFAITDWLGYPVVNPTMLGTRSATSLAAAWAVVQTLGTDGYAGLTRRVVAATSGVVTAVEGIEGLRVKGERSGPLVAVATDDSVDESRRVDPLLWTAAVAERGFVLQGQPALTQADGTCIPHTAHLTITPVTEGLLDELVPTLVEAADVARGHALPSPEALSHTGIPDPVALADGARAGGDLDLTTVLSLIEALSREDSARLLSAFLQRFTAPR</sequence>
<dbReference type="InterPro" id="IPR015422">
    <property type="entry name" value="PyrdxlP-dep_Trfase_small"/>
</dbReference>
<comment type="similarity">
    <text evidence="4">Belongs to the group II decarboxylase family. Sphingosine-1-phosphate lyase subfamily.</text>
</comment>
<evidence type="ECO:0000256" key="3">
    <source>
        <dbReference type="ARBA" id="ARBA00023239"/>
    </source>
</evidence>
<dbReference type="SUPFAM" id="SSF53383">
    <property type="entry name" value="PLP-dependent transferases"/>
    <property type="match status" value="1"/>
</dbReference>
<proteinExistence type="inferred from homology"/>